<dbReference type="AlphaFoldDB" id="A0A9N8EVI1"/>
<keyword evidence="4" id="KW-1185">Reference proteome</keyword>
<evidence type="ECO:0000256" key="1">
    <source>
        <dbReference type="SAM" id="MobiDB-lite"/>
    </source>
</evidence>
<dbReference type="PANTHER" id="PTHR41775:SF1">
    <property type="entry name" value="PEPTIDASE M6-LIKE DOMAIN-CONTAINING PROTEIN"/>
    <property type="match status" value="1"/>
</dbReference>
<evidence type="ECO:0000313" key="4">
    <source>
        <dbReference type="Proteomes" id="UP001153069"/>
    </source>
</evidence>
<feature type="signal peptide" evidence="2">
    <location>
        <begin position="1"/>
        <end position="29"/>
    </location>
</feature>
<dbReference type="SUPFAM" id="SSF55486">
    <property type="entry name" value="Metalloproteases ('zincins'), catalytic domain"/>
    <property type="match status" value="1"/>
</dbReference>
<organism evidence="3 4">
    <name type="scientific">Seminavis robusta</name>
    <dbReference type="NCBI Taxonomy" id="568900"/>
    <lineage>
        <taxon>Eukaryota</taxon>
        <taxon>Sar</taxon>
        <taxon>Stramenopiles</taxon>
        <taxon>Ochrophyta</taxon>
        <taxon>Bacillariophyta</taxon>
        <taxon>Bacillariophyceae</taxon>
        <taxon>Bacillariophycidae</taxon>
        <taxon>Naviculales</taxon>
        <taxon>Naviculaceae</taxon>
        <taxon>Seminavis</taxon>
    </lineage>
</organism>
<sequence>MPLHKRWYNYKYCLSLLSSTLLLLRPIHGFVPPHPASELSEQWESVHQWRRRMQQPFHYTPQFVHPELCRYMNETECQDVDLTLQDHAKRHRSLLSTSTTPKDDNDFEDHNGLTHQYTTRARNGNLRSAPPKRNPHSIGPDEPVIEVLVILMRFQDHVNRTLPTKRTLENLWNDRIHQWFDLNSYGHYRYHATVTDWMDTDDTEESYAGGVSGLRHSLQHSFWPLLDTLHETKDWDWAQFDRNQDGKLDAVVILHSGYPAELGGWDCTNQRPVKDRIWSHAFASSFSWTTQGIMGPAEFNDTYWEQQLHSQQQPQPMAASASSAAAAPPVDEAPIYGLHGYLVASALDGNCGAEPAKMGVAVHEYMHTLGLDDVYDYAVDSPGKGIGIWDLMAYPFGPENDEDFPGHLSAYSKVSLGWLTPTEWNREQGDTTITLEPAEISNGAIKISLTNVTALPSDVVTRLMPQYQNHNRQYEEYLLIEFRQALEFDRDLNDKVGLVVYHVDEAVPRMNNRGYPQQDGWPRNGNHYRVSVLAADGLYHLERGINKGDPSDTWKPGVVLGPGSDTAFTHITAKTFAGGKEEETQGRSSSGDDGDDTDSRQGGVTYPNTDTYQFGIVRETGIHIENVNESPRAVTVKLSWKPSVVETEQQPTGFEADSSCRNMWDWVDLEVELPDGQLTVESLHCSIVAEDTDYYCSKHDFSWGWQVWEICRSECPNSDCYVIMP</sequence>
<dbReference type="EMBL" id="CAICTM010001683">
    <property type="protein sequence ID" value="CAB9525500.1"/>
    <property type="molecule type" value="Genomic_DNA"/>
</dbReference>
<protein>
    <submittedName>
        <fullName evidence="3">Immune inhibitor A peptidase M6</fullName>
    </submittedName>
</protein>
<comment type="caution">
    <text evidence="3">The sequence shown here is derived from an EMBL/GenBank/DDBJ whole genome shotgun (WGS) entry which is preliminary data.</text>
</comment>
<evidence type="ECO:0000256" key="2">
    <source>
        <dbReference type="SAM" id="SignalP"/>
    </source>
</evidence>
<proteinExistence type="predicted"/>
<feature type="chain" id="PRO_5040331101" evidence="2">
    <location>
        <begin position="30"/>
        <end position="725"/>
    </location>
</feature>
<gene>
    <name evidence="3" type="ORF">SEMRO_1685_G291060.1</name>
</gene>
<feature type="compositionally biased region" description="Polar residues" evidence="1">
    <location>
        <begin position="113"/>
        <end position="126"/>
    </location>
</feature>
<dbReference type="OrthoDB" id="44342at2759"/>
<feature type="region of interest" description="Disordered" evidence="1">
    <location>
        <begin position="575"/>
        <end position="608"/>
    </location>
</feature>
<feature type="compositionally biased region" description="Basic and acidic residues" evidence="1">
    <location>
        <begin position="101"/>
        <end position="112"/>
    </location>
</feature>
<accession>A0A9N8EVI1</accession>
<reference evidence="3" key="1">
    <citation type="submission" date="2020-06" db="EMBL/GenBank/DDBJ databases">
        <authorList>
            <consortium name="Plant Systems Biology data submission"/>
        </authorList>
    </citation>
    <scope>NUCLEOTIDE SEQUENCE</scope>
    <source>
        <strain evidence="3">D6</strain>
    </source>
</reference>
<dbReference type="PANTHER" id="PTHR41775">
    <property type="entry name" value="SECRETED PROTEIN-RELATED"/>
    <property type="match status" value="1"/>
</dbReference>
<dbReference type="Proteomes" id="UP001153069">
    <property type="component" value="Unassembled WGS sequence"/>
</dbReference>
<feature type="region of interest" description="Disordered" evidence="1">
    <location>
        <begin position="93"/>
        <end position="140"/>
    </location>
</feature>
<evidence type="ECO:0000313" key="3">
    <source>
        <dbReference type="EMBL" id="CAB9525500.1"/>
    </source>
</evidence>
<keyword evidence="2" id="KW-0732">Signal</keyword>
<name>A0A9N8EVI1_9STRA</name>